<evidence type="ECO:0000256" key="9">
    <source>
        <dbReference type="ARBA" id="ARBA00022737"/>
    </source>
</evidence>
<dbReference type="SMART" id="SM00360">
    <property type="entry name" value="RRM"/>
    <property type="match status" value="3"/>
</dbReference>
<dbReference type="InterPro" id="IPR002343">
    <property type="entry name" value="Hud_Sxl_RNA"/>
</dbReference>
<evidence type="ECO:0000256" key="4">
    <source>
        <dbReference type="ARBA" id="ARBA00004496"/>
    </source>
</evidence>
<dbReference type="CDD" id="cd12774">
    <property type="entry name" value="RRM2_HuD"/>
    <property type="match status" value="1"/>
</dbReference>
<evidence type="ECO:0000256" key="8">
    <source>
        <dbReference type="ARBA" id="ARBA00022490"/>
    </source>
</evidence>
<dbReference type="PANTHER" id="PTHR10352">
    <property type="entry name" value="EUKARYOTIC TRANSLATION INITIATION FACTOR 3 SUBUNIT G"/>
    <property type="match status" value="1"/>
</dbReference>
<dbReference type="NCBIfam" id="TIGR01661">
    <property type="entry name" value="ELAV_HUD_SF"/>
    <property type="match status" value="1"/>
</dbReference>
<feature type="domain" description="RRM" evidence="16">
    <location>
        <begin position="312"/>
        <end position="390"/>
    </location>
</feature>
<keyword evidence="7" id="KW-0217">Developmental protein</keyword>
<keyword evidence="10 13" id="KW-0694">RNA-binding</keyword>
<proteinExistence type="inferred from homology"/>
<dbReference type="InterPro" id="IPR012677">
    <property type="entry name" value="Nucleotide-bd_a/b_plait_sf"/>
</dbReference>
<protein>
    <recommendedName>
        <fullName evidence="14">ELAV-like protein</fullName>
    </recommendedName>
</protein>
<dbReference type="InterPro" id="IPR035979">
    <property type="entry name" value="RBD_domain_sf"/>
</dbReference>
<evidence type="ECO:0000256" key="14">
    <source>
        <dbReference type="RuleBase" id="RU361281"/>
    </source>
</evidence>
<dbReference type="InterPro" id="IPR034918">
    <property type="entry name" value="HuD_RRM3"/>
</dbReference>
<name>A0A8J0V6Y1_XENLA</name>
<dbReference type="CTD" id="108715589"/>
<dbReference type="CDD" id="cd12656">
    <property type="entry name" value="RRM3_HuD"/>
    <property type="match status" value="1"/>
</dbReference>
<evidence type="ECO:0000256" key="13">
    <source>
        <dbReference type="PROSITE-ProRule" id="PRU00176"/>
    </source>
</evidence>
<gene>
    <name evidence="18" type="primary">LOC108715589</name>
</gene>
<dbReference type="Pfam" id="PF00076">
    <property type="entry name" value="RRM_1"/>
    <property type="match status" value="4"/>
</dbReference>
<evidence type="ECO:0000256" key="2">
    <source>
        <dbReference type="ARBA" id="ARBA00004484"/>
    </source>
</evidence>
<evidence type="ECO:0000256" key="11">
    <source>
        <dbReference type="ARBA" id="ARBA00023273"/>
    </source>
</evidence>
<dbReference type="SUPFAM" id="SSF54928">
    <property type="entry name" value="RNA-binding domain, RBD"/>
    <property type="match status" value="2"/>
</dbReference>
<dbReference type="Proteomes" id="UP000186698">
    <property type="component" value="Chromosome 4S"/>
</dbReference>
<organism evidence="17 18">
    <name type="scientific">Xenopus laevis</name>
    <name type="common">African clawed frog</name>
    <dbReference type="NCBI Taxonomy" id="8355"/>
    <lineage>
        <taxon>Eukaryota</taxon>
        <taxon>Metazoa</taxon>
        <taxon>Chordata</taxon>
        <taxon>Craniata</taxon>
        <taxon>Vertebrata</taxon>
        <taxon>Euteleostomi</taxon>
        <taxon>Amphibia</taxon>
        <taxon>Batrachia</taxon>
        <taxon>Anura</taxon>
        <taxon>Pipoidea</taxon>
        <taxon>Pipidae</taxon>
        <taxon>Xenopodinae</taxon>
        <taxon>Xenopus</taxon>
        <taxon>Xenopus</taxon>
    </lineage>
</organism>
<dbReference type="RefSeq" id="XP_018116366.1">
    <property type="nucleotide sequence ID" value="XM_018260877.2"/>
</dbReference>
<dbReference type="GO" id="GO:1990904">
    <property type="term" value="C:ribonucleoprotein complex"/>
    <property type="evidence" value="ECO:0007669"/>
    <property type="project" value="UniProtKB-KW"/>
</dbReference>
<dbReference type="InterPro" id="IPR006548">
    <property type="entry name" value="ELAD_HU_SF"/>
</dbReference>
<evidence type="ECO:0000256" key="15">
    <source>
        <dbReference type="SAM" id="MobiDB-lite"/>
    </source>
</evidence>
<keyword evidence="17" id="KW-1185">Reference proteome</keyword>
<dbReference type="PROSITE" id="PS50102">
    <property type="entry name" value="RRM"/>
    <property type="match status" value="3"/>
</dbReference>
<dbReference type="FunFam" id="3.30.70.330:FF:000005">
    <property type="entry name" value="ELAV-like protein"/>
    <property type="match status" value="1"/>
</dbReference>
<dbReference type="AlphaFoldDB" id="A0A8J0V6Y1"/>
<dbReference type="GO" id="GO:0030426">
    <property type="term" value="C:growth cone"/>
    <property type="evidence" value="ECO:0007669"/>
    <property type="project" value="UniProtKB-SubCell"/>
</dbReference>
<sequence length="395" mass="43581">MVMIISTMEPQVSNGPTSNTSNGPSSNNRNCPSPMQTGAATDDSKTNLIVNYLPQNMTQEEFRSLFGSIGEIESCKLVRDKITGTQFEENIKDLATGTKWKPLTEEGPIFGKGQSLGYGFVNYIDPKDAEKAINTLNGLRLQTKTIKVSYARPSSASIRDANLYVSGLPKTMTQKELEQLFSQYGRIITSRILVDQVTGVSRGVGFIRFDKRIEAEEAIKGLNGQKPSGAAEPITVKFANNPSQKTSQALLSQLYQSPNRRYPGPLHHQAQRFRLDNLLNMAYGVKRFSPITIDGMTSLVGMNIPGHTGTGWCIFVYNLSPDSDESVLWQLFGPFGAVNNVKVIRDFNTNKCKGFGFVTMTNYDEAAMAIASLNGYRLGDRVLQVSFKTNKTHKS</sequence>
<evidence type="ECO:0000256" key="3">
    <source>
        <dbReference type="ARBA" id="ARBA00004489"/>
    </source>
</evidence>
<feature type="compositionally biased region" description="Polar residues" evidence="15">
    <location>
        <begin position="29"/>
        <end position="39"/>
    </location>
</feature>
<keyword evidence="11" id="KW-0966">Cell projection</keyword>
<feature type="compositionally biased region" description="Low complexity" evidence="15">
    <location>
        <begin position="13"/>
        <end position="28"/>
    </location>
</feature>
<reference evidence="18" key="1">
    <citation type="submission" date="2025-08" db="UniProtKB">
        <authorList>
            <consortium name="RefSeq"/>
        </authorList>
    </citation>
    <scope>IDENTIFICATION</scope>
    <source>
        <strain evidence="18">J_2021</strain>
        <tissue evidence="18">Erythrocytes</tissue>
    </source>
</reference>
<evidence type="ECO:0000256" key="6">
    <source>
        <dbReference type="ARBA" id="ARBA00006266"/>
    </source>
</evidence>
<dbReference type="PRINTS" id="PR00961">
    <property type="entry name" value="HUDSXLRNA"/>
</dbReference>
<keyword evidence="8" id="KW-0963">Cytoplasm</keyword>
<comment type="similarity">
    <text evidence="6 14">Belongs to the RRM elav family.</text>
</comment>
<keyword evidence="12" id="KW-0687">Ribonucleoprotein</keyword>
<dbReference type="FunFam" id="3.30.70.330:FF:000006">
    <property type="entry name" value="ELAV-like 3"/>
    <property type="match status" value="1"/>
</dbReference>
<keyword evidence="9" id="KW-0677">Repeat</keyword>
<feature type="domain" description="RRM" evidence="16">
    <location>
        <begin position="161"/>
        <end position="241"/>
    </location>
</feature>
<dbReference type="Gene3D" id="3.30.70.330">
    <property type="match status" value="3"/>
</dbReference>
<evidence type="ECO:0000313" key="18">
    <source>
        <dbReference type="RefSeq" id="XP_018116366.1"/>
    </source>
</evidence>
<dbReference type="OrthoDB" id="266020at2759"/>
<evidence type="ECO:0000259" key="16">
    <source>
        <dbReference type="PROSITE" id="PS50102"/>
    </source>
</evidence>
<dbReference type="FunFam" id="3.30.70.330:FF:000480">
    <property type="entry name" value="Fne, isoform A"/>
    <property type="match status" value="1"/>
</dbReference>
<feature type="domain" description="RRM" evidence="16">
    <location>
        <begin position="46"/>
        <end position="153"/>
    </location>
</feature>
<dbReference type="InterPro" id="IPR000504">
    <property type="entry name" value="RRM_dom"/>
</dbReference>
<dbReference type="GO" id="GO:0005938">
    <property type="term" value="C:cell cortex"/>
    <property type="evidence" value="ECO:0007669"/>
    <property type="project" value="UniProtKB-ARBA"/>
</dbReference>
<feature type="region of interest" description="Disordered" evidence="15">
    <location>
        <begin position="1"/>
        <end position="43"/>
    </location>
</feature>
<evidence type="ECO:0000313" key="17">
    <source>
        <dbReference type="Proteomes" id="UP000186698"/>
    </source>
</evidence>
<dbReference type="GO" id="GO:0043204">
    <property type="term" value="C:perikaryon"/>
    <property type="evidence" value="ECO:0007669"/>
    <property type="project" value="UniProtKB-SubCell"/>
</dbReference>
<evidence type="ECO:0000256" key="10">
    <source>
        <dbReference type="ARBA" id="ARBA00022884"/>
    </source>
</evidence>
<comment type="subcellular location">
    <subcellularLocation>
        <location evidence="3">Cell projection</location>
        <location evidence="3">Axon</location>
    </subcellularLocation>
    <subcellularLocation>
        <location evidence="1">Cell projection</location>
        <location evidence="1">Dendrite</location>
    </subcellularLocation>
    <subcellularLocation>
        <location evidence="5">Cell projection</location>
        <location evidence="5">Growth cone</location>
    </subcellularLocation>
    <subcellularLocation>
        <location evidence="4">Cytoplasm</location>
    </subcellularLocation>
    <subcellularLocation>
        <location evidence="2">Perikaryon</location>
    </subcellularLocation>
</comment>
<dbReference type="GeneID" id="108715589"/>
<dbReference type="GO" id="GO:0008298">
    <property type="term" value="P:intracellular mRNA localization"/>
    <property type="evidence" value="ECO:0007669"/>
    <property type="project" value="UniProtKB-ARBA"/>
</dbReference>
<dbReference type="GO" id="GO:0003723">
    <property type="term" value="F:RNA binding"/>
    <property type="evidence" value="ECO:0007669"/>
    <property type="project" value="UniProtKB-UniRule"/>
</dbReference>
<evidence type="ECO:0000256" key="7">
    <source>
        <dbReference type="ARBA" id="ARBA00022473"/>
    </source>
</evidence>
<accession>A0A8J0V6Y1</accession>
<evidence type="ECO:0000256" key="5">
    <source>
        <dbReference type="ARBA" id="ARBA00004624"/>
    </source>
</evidence>
<dbReference type="GO" id="GO:0030425">
    <property type="term" value="C:dendrite"/>
    <property type="evidence" value="ECO:0007669"/>
    <property type="project" value="UniProtKB-SubCell"/>
</dbReference>
<evidence type="ECO:0000256" key="1">
    <source>
        <dbReference type="ARBA" id="ARBA00004279"/>
    </source>
</evidence>
<evidence type="ECO:0000256" key="12">
    <source>
        <dbReference type="ARBA" id="ARBA00023274"/>
    </source>
</evidence>